<feature type="transmembrane region" description="Helical" evidence="2">
    <location>
        <begin position="87"/>
        <end position="110"/>
    </location>
</feature>
<dbReference type="EMBL" id="JBAFSM010000001">
    <property type="protein sequence ID" value="MEG3435700.1"/>
    <property type="molecule type" value="Genomic_DNA"/>
</dbReference>
<dbReference type="AlphaFoldDB" id="A0AAW9QKQ1"/>
<keyword evidence="4" id="KW-1185">Reference proteome</keyword>
<evidence type="ECO:0000313" key="4">
    <source>
        <dbReference type="Proteomes" id="UP001328733"/>
    </source>
</evidence>
<dbReference type="RefSeq" id="WP_332863146.1">
    <property type="nucleotide sequence ID" value="NZ_JBAFSM010000001.1"/>
</dbReference>
<dbReference type="Proteomes" id="UP001328733">
    <property type="component" value="Unassembled WGS sequence"/>
</dbReference>
<evidence type="ECO:0000256" key="2">
    <source>
        <dbReference type="SAM" id="Phobius"/>
    </source>
</evidence>
<keyword evidence="2" id="KW-0812">Transmembrane</keyword>
<evidence type="ECO:0000256" key="1">
    <source>
        <dbReference type="SAM" id="Coils"/>
    </source>
</evidence>
<accession>A0AAW9QKQ1</accession>
<reference evidence="3 4" key="1">
    <citation type="submission" date="2024-01" db="EMBL/GenBank/DDBJ databases">
        <title>Genomic insights into the taxonomy and metabolism of the cyanobacterium Pannus brasiliensis CCIBt3594.</title>
        <authorList>
            <person name="Machado M."/>
            <person name="Botero N.B."/>
            <person name="Andreote A.P.D."/>
            <person name="Feitosa A.M.T."/>
            <person name="Popin R."/>
            <person name="Sivonen K."/>
            <person name="Fiore M.F."/>
        </authorList>
    </citation>
    <scope>NUCLEOTIDE SEQUENCE [LARGE SCALE GENOMIC DNA]</scope>
    <source>
        <strain evidence="3 4">CCIBt3594</strain>
    </source>
</reference>
<comment type="caution">
    <text evidence="3">The sequence shown here is derived from an EMBL/GenBank/DDBJ whole genome shotgun (WGS) entry which is preliminary data.</text>
</comment>
<name>A0AAW9QKQ1_9CHRO</name>
<feature type="transmembrane region" description="Helical" evidence="2">
    <location>
        <begin position="36"/>
        <end position="66"/>
    </location>
</feature>
<keyword evidence="1" id="KW-0175">Coiled coil</keyword>
<organism evidence="3 4">
    <name type="scientific">Pannus brasiliensis CCIBt3594</name>
    <dbReference type="NCBI Taxonomy" id="1427578"/>
    <lineage>
        <taxon>Bacteria</taxon>
        <taxon>Bacillati</taxon>
        <taxon>Cyanobacteriota</taxon>
        <taxon>Cyanophyceae</taxon>
        <taxon>Oscillatoriophycideae</taxon>
        <taxon>Chroococcales</taxon>
        <taxon>Microcystaceae</taxon>
        <taxon>Pannus</taxon>
    </lineage>
</organism>
<keyword evidence="2" id="KW-0472">Membrane</keyword>
<feature type="coiled-coil region" evidence="1">
    <location>
        <begin position="945"/>
        <end position="990"/>
    </location>
</feature>
<feature type="transmembrane region" description="Helical" evidence="2">
    <location>
        <begin position="116"/>
        <end position="140"/>
    </location>
</feature>
<sequence length="1018" mass="114917">MFIHPPIPLLAQILDGTRGDRVAAENAALVFSGPQFFTALIAGVLLAFAFGLLLTNFGLAAWMSLMGKDSGRKHRESPRHGESHEQTGPVVGVATLVSVTVSLFFASFFAAKLSLLVSPTLGAIVGLVIWATYFVILVWFSSSTVGSLLGSLVNTATAGFQTLVSSVGALLGGRAVNRQVVATAEAAAAAVRREIGSAIDPVSLRESVQDYIEMIRPPQMDWNRIRSDFEAMLTEPGIREAIESGEVPRLDRQTFIDLIGDRSDLSKREVERLADQLESVWQKTVKERQKTSKPDSFIDYLKSATRDQLLGSDFGRKLDDFIARSKQPDGGPGMSGPLALGLNGLIGLILGRTDLSDLDLEKIVGQFHKAKEKLGEGTEKIVDTVSSEPSYNPIKTDIEHYLESAYSWQMQPAILRREFRNLLYDREADPEQVLQELERVTRADFRGILERKGLLTREEIRRTADLLNEVRLEVLSVAREAREQEIAMDMLAEVENYLLTTPKEELTNSEILGLNFRGLIEDTAADLDTILVRFAPLNRPLLERLLAGREDLTPEESAAIVLQLEQILNNLLEQARARQIERQTKIEERWTNLENYLRGTGKDNLNADAMRRELGTILQETRGSEDFDRDRPILLLSQRSDLTDEEAENIVDEVEKNWIRARVTGRQLTGRVQEQYDRIMGSIEDYLRGTGKAELNPEGIKRDLNLLLADPRAGSSAIRQRLGRVDRDTLVKLLSQRQDLNEEQVNQTIDAIQENLRVFARTPRRLARRATEEARNFRDSIAEYLRSTHRSELNPEGIQRDLTLLLNDPRAGVENLQERLSHFDRDTLVALLSQRQDIDEKDVNRIIDEMMVVRERFLERLQGMQRGVQRAIEALFARIRDYLNSLERPELNYEGIRDDIRRLFDDPGAGFTALRDRFSHIDRDTLIALLSSREDISPAQAERIIAGIEGTRDRILRKAERLQEQTQHRLEQVKREAREQMEETREAATKAAWWLFFIALVSAIAAAFGGAIGVIKPI</sequence>
<proteinExistence type="predicted"/>
<evidence type="ECO:0000313" key="3">
    <source>
        <dbReference type="EMBL" id="MEG3435700.1"/>
    </source>
</evidence>
<feature type="transmembrane region" description="Helical" evidence="2">
    <location>
        <begin position="991"/>
        <end position="1015"/>
    </location>
</feature>
<gene>
    <name evidence="3" type="ORF">V0288_01085</name>
</gene>
<feature type="transmembrane region" description="Helical" evidence="2">
    <location>
        <begin position="152"/>
        <end position="171"/>
    </location>
</feature>
<keyword evidence="2" id="KW-1133">Transmembrane helix</keyword>
<protein>
    <submittedName>
        <fullName evidence="3">MFS transporter</fullName>
    </submittedName>
</protein>